<evidence type="ECO:0000313" key="1">
    <source>
        <dbReference type="EMBL" id="GIG54427.1"/>
    </source>
</evidence>
<dbReference type="AlphaFoldDB" id="A0A919Q1G0"/>
<dbReference type="RefSeq" id="WP_203654282.1">
    <property type="nucleotide sequence ID" value="NZ_BONR01000002.1"/>
</dbReference>
<proteinExistence type="predicted"/>
<sequence>MTTDDMGSRGVARRRWSTAARIGALAAVSTLALTACSSGNDGYVDAWFRNGDPIYAPLKADLFDEAGTPQCEQPLAWQRIETRGRSLASTGGIVVAWLFEVMNDEVDPETAGDDGSERAKLERAQGSLDRMYQWTEPTFDAENGITGPEDLEALKAQWQEHLAGMGEEAPFDQYARPGESWLVTPEVTYTIRRITDVEGFIEDNAIPTSFNGQRFDYAGAMNRETGVEYLMETSRETGETVLLSADEEIPVEEGSELYNEFEIDLDVGFPNEPEARLVLANDQCPAIDGTQGSRYWVFDFEMLETTSEEPVDLL</sequence>
<name>A0A919Q1G0_9MICO</name>
<keyword evidence="2" id="KW-1185">Reference proteome</keyword>
<dbReference type="EMBL" id="BONR01000002">
    <property type="protein sequence ID" value="GIG54427.1"/>
    <property type="molecule type" value="Genomic_DNA"/>
</dbReference>
<comment type="caution">
    <text evidence="1">The sequence shown here is derived from an EMBL/GenBank/DDBJ whole genome shotgun (WGS) entry which is preliminary data.</text>
</comment>
<evidence type="ECO:0000313" key="2">
    <source>
        <dbReference type="Proteomes" id="UP000652354"/>
    </source>
</evidence>
<gene>
    <name evidence="1" type="ORF">Dac01nite_11790</name>
</gene>
<accession>A0A919Q1G0</accession>
<organism evidence="1 2">
    <name type="scientific">Demequina activiva</name>
    <dbReference type="NCBI Taxonomy" id="1582364"/>
    <lineage>
        <taxon>Bacteria</taxon>
        <taxon>Bacillati</taxon>
        <taxon>Actinomycetota</taxon>
        <taxon>Actinomycetes</taxon>
        <taxon>Micrococcales</taxon>
        <taxon>Demequinaceae</taxon>
        <taxon>Demequina</taxon>
    </lineage>
</organism>
<dbReference type="Proteomes" id="UP000652354">
    <property type="component" value="Unassembled WGS sequence"/>
</dbReference>
<reference evidence="1" key="1">
    <citation type="submission" date="2021-01" db="EMBL/GenBank/DDBJ databases">
        <title>Whole genome shotgun sequence of Demequina activiva NBRC 110675.</title>
        <authorList>
            <person name="Komaki H."/>
            <person name="Tamura T."/>
        </authorList>
    </citation>
    <scope>NUCLEOTIDE SEQUENCE</scope>
    <source>
        <strain evidence="1">NBRC 110675</strain>
    </source>
</reference>
<protein>
    <submittedName>
        <fullName evidence="1">Uncharacterized protein</fullName>
    </submittedName>
</protein>